<keyword evidence="3 8" id="KW-1133">Transmembrane helix</keyword>
<keyword evidence="5 8" id="KW-0472">Membrane</keyword>
<feature type="transmembrane region" description="Helical" evidence="8">
    <location>
        <begin position="125"/>
        <end position="143"/>
    </location>
</feature>
<dbReference type="PRINTS" id="PR00237">
    <property type="entry name" value="GPCRRHODOPSN"/>
</dbReference>
<evidence type="ECO:0000256" key="6">
    <source>
        <dbReference type="ARBA" id="ARBA00023170"/>
    </source>
</evidence>
<dbReference type="AlphaFoldDB" id="A0A2T7NX85"/>
<keyword evidence="7" id="KW-0807">Transducer</keyword>
<evidence type="ECO:0000256" key="5">
    <source>
        <dbReference type="ARBA" id="ARBA00023136"/>
    </source>
</evidence>
<dbReference type="GO" id="GO:0004930">
    <property type="term" value="F:G protein-coupled receptor activity"/>
    <property type="evidence" value="ECO:0007669"/>
    <property type="project" value="UniProtKB-KW"/>
</dbReference>
<keyword evidence="4" id="KW-0297">G-protein coupled receptor</keyword>
<organism evidence="10 11">
    <name type="scientific">Pomacea canaliculata</name>
    <name type="common">Golden apple snail</name>
    <dbReference type="NCBI Taxonomy" id="400727"/>
    <lineage>
        <taxon>Eukaryota</taxon>
        <taxon>Metazoa</taxon>
        <taxon>Spiralia</taxon>
        <taxon>Lophotrochozoa</taxon>
        <taxon>Mollusca</taxon>
        <taxon>Gastropoda</taxon>
        <taxon>Caenogastropoda</taxon>
        <taxon>Architaenioglossa</taxon>
        <taxon>Ampullarioidea</taxon>
        <taxon>Ampullariidae</taxon>
        <taxon>Pomacea</taxon>
    </lineage>
</organism>
<dbReference type="PROSITE" id="PS50262">
    <property type="entry name" value="G_PROTEIN_RECEP_F1_2"/>
    <property type="match status" value="1"/>
</dbReference>
<sequence>MGMGSDDGIVKTEIFFLNYSGLPWSHPDRQAWMTTSPEPTYEGGVGDSVPAGYVTETDAAAAAAAFDPCDVSNQINYPDVTQLSGVVTALCVVYLLVIFLAVCGNALVILTVWRNSHMHTVTNYYIVNLAASDLLVSVLVMPFKLLEYTSPCQWNIFANPLLCPNHLLHPPNLRLRQRADSRRHLA</sequence>
<reference evidence="10 11" key="1">
    <citation type="submission" date="2018-04" db="EMBL/GenBank/DDBJ databases">
        <title>The genome of golden apple snail Pomacea canaliculata provides insight into stress tolerance and invasive adaptation.</title>
        <authorList>
            <person name="Liu C."/>
            <person name="Liu B."/>
            <person name="Ren Y."/>
            <person name="Zhang Y."/>
            <person name="Wang H."/>
            <person name="Li S."/>
            <person name="Jiang F."/>
            <person name="Yin L."/>
            <person name="Zhang G."/>
            <person name="Qian W."/>
            <person name="Fan W."/>
        </authorList>
    </citation>
    <scope>NUCLEOTIDE SEQUENCE [LARGE SCALE GENOMIC DNA]</scope>
    <source>
        <strain evidence="10">SZHN2017</strain>
        <tissue evidence="10">Muscle</tissue>
    </source>
</reference>
<dbReference type="InterPro" id="IPR000276">
    <property type="entry name" value="GPCR_Rhodpsn"/>
</dbReference>
<name>A0A2T7NX85_POMCA</name>
<comment type="caution">
    <text evidence="10">The sequence shown here is derived from an EMBL/GenBank/DDBJ whole genome shotgun (WGS) entry which is preliminary data.</text>
</comment>
<keyword evidence="2 8" id="KW-0812">Transmembrane</keyword>
<evidence type="ECO:0000256" key="1">
    <source>
        <dbReference type="ARBA" id="ARBA00004141"/>
    </source>
</evidence>
<protein>
    <recommendedName>
        <fullName evidence="9">G-protein coupled receptors family 1 profile domain-containing protein</fullName>
    </recommendedName>
</protein>
<dbReference type="PANTHER" id="PTHR45695:SF15">
    <property type="entry name" value="OPSIN RH2"/>
    <property type="match status" value="1"/>
</dbReference>
<gene>
    <name evidence="10" type="ORF">C0Q70_13446</name>
</gene>
<evidence type="ECO:0000259" key="9">
    <source>
        <dbReference type="PROSITE" id="PS50262"/>
    </source>
</evidence>
<dbReference type="EMBL" id="PZQS01000008">
    <property type="protein sequence ID" value="PVD25786.1"/>
    <property type="molecule type" value="Genomic_DNA"/>
</dbReference>
<evidence type="ECO:0000313" key="10">
    <source>
        <dbReference type="EMBL" id="PVD25786.1"/>
    </source>
</evidence>
<feature type="domain" description="G-protein coupled receptors family 1 profile" evidence="9">
    <location>
        <begin position="104"/>
        <end position="163"/>
    </location>
</feature>
<evidence type="ECO:0000256" key="8">
    <source>
        <dbReference type="SAM" id="Phobius"/>
    </source>
</evidence>
<dbReference type="PANTHER" id="PTHR45695">
    <property type="entry name" value="LEUCOKININ RECEPTOR-RELATED"/>
    <property type="match status" value="1"/>
</dbReference>
<evidence type="ECO:0000256" key="7">
    <source>
        <dbReference type="ARBA" id="ARBA00023224"/>
    </source>
</evidence>
<evidence type="ECO:0000313" key="11">
    <source>
        <dbReference type="Proteomes" id="UP000245119"/>
    </source>
</evidence>
<feature type="transmembrane region" description="Helical" evidence="8">
    <location>
        <begin position="86"/>
        <end position="113"/>
    </location>
</feature>
<dbReference type="Pfam" id="PF00001">
    <property type="entry name" value="7tm_1"/>
    <property type="match status" value="1"/>
</dbReference>
<dbReference type="SUPFAM" id="SSF81321">
    <property type="entry name" value="Family A G protein-coupled receptor-like"/>
    <property type="match status" value="1"/>
</dbReference>
<dbReference type="Gene3D" id="1.20.1070.10">
    <property type="entry name" value="Rhodopsin 7-helix transmembrane proteins"/>
    <property type="match status" value="1"/>
</dbReference>
<dbReference type="GO" id="GO:0005886">
    <property type="term" value="C:plasma membrane"/>
    <property type="evidence" value="ECO:0007669"/>
    <property type="project" value="TreeGrafter"/>
</dbReference>
<dbReference type="OrthoDB" id="2101615at2759"/>
<keyword evidence="6" id="KW-0675">Receptor</keyword>
<accession>A0A2T7NX85</accession>
<dbReference type="Proteomes" id="UP000245119">
    <property type="component" value="Linkage Group LG8"/>
</dbReference>
<evidence type="ECO:0000256" key="2">
    <source>
        <dbReference type="ARBA" id="ARBA00022692"/>
    </source>
</evidence>
<comment type="subcellular location">
    <subcellularLocation>
        <location evidence="1">Membrane</location>
        <topology evidence="1">Multi-pass membrane protein</topology>
    </subcellularLocation>
</comment>
<evidence type="ECO:0000256" key="3">
    <source>
        <dbReference type="ARBA" id="ARBA00022989"/>
    </source>
</evidence>
<keyword evidence="11" id="KW-1185">Reference proteome</keyword>
<evidence type="ECO:0000256" key="4">
    <source>
        <dbReference type="ARBA" id="ARBA00023040"/>
    </source>
</evidence>
<dbReference type="InterPro" id="IPR017452">
    <property type="entry name" value="GPCR_Rhodpsn_7TM"/>
</dbReference>
<proteinExistence type="predicted"/>